<feature type="compositionally biased region" description="Polar residues" evidence="2">
    <location>
        <begin position="456"/>
        <end position="465"/>
    </location>
</feature>
<dbReference type="InterPro" id="IPR036322">
    <property type="entry name" value="WD40_repeat_dom_sf"/>
</dbReference>
<feature type="compositionally biased region" description="Polar residues" evidence="2">
    <location>
        <begin position="641"/>
        <end position="657"/>
    </location>
</feature>
<feature type="compositionally biased region" description="Basic and acidic residues" evidence="2">
    <location>
        <begin position="596"/>
        <end position="611"/>
    </location>
</feature>
<evidence type="ECO:0000313" key="3">
    <source>
        <dbReference type="EMBL" id="KZC12391.1"/>
    </source>
</evidence>
<feature type="compositionally biased region" description="Basic residues" evidence="2">
    <location>
        <begin position="133"/>
        <end position="145"/>
    </location>
</feature>
<dbReference type="InterPro" id="IPR001680">
    <property type="entry name" value="WD40_rpt"/>
</dbReference>
<protein>
    <submittedName>
        <fullName evidence="3">WD repeat-containing protein 60</fullName>
    </submittedName>
</protein>
<dbReference type="InterPro" id="IPR042505">
    <property type="entry name" value="DYNC2I1"/>
</dbReference>
<feature type="compositionally biased region" description="Low complexity" evidence="2">
    <location>
        <begin position="328"/>
        <end position="340"/>
    </location>
</feature>
<feature type="compositionally biased region" description="Basic and acidic residues" evidence="2">
    <location>
        <begin position="341"/>
        <end position="366"/>
    </location>
</feature>
<dbReference type="Gene3D" id="3.60.20.30">
    <property type="entry name" value="(Glycosyl)asparaginase"/>
    <property type="match status" value="1"/>
</dbReference>
<dbReference type="GO" id="GO:0016787">
    <property type="term" value="F:hydrolase activity"/>
    <property type="evidence" value="ECO:0007669"/>
    <property type="project" value="InterPro"/>
</dbReference>
<dbReference type="Proteomes" id="UP000076502">
    <property type="component" value="Unassembled WGS sequence"/>
</dbReference>
<dbReference type="Gene3D" id="2.130.10.10">
    <property type="entry name" value="YVTN repeat-like/Quinoprotein amine dehydrogenase"/>
    <property type="match status" value="2"/>
</dbReference>
<dbReference type="EMBL" id="KQ434948">
    <property type="protein sequence ID" value="KZC12391.1"/>
    <property type="molecule type" value="Genomic_DNA"/>
</dbReference>
<dbReference type="GO" id="GO:0045504">
    <property type="term" value="F:dynein heavy chain binding"/>
    <property type="evidence" value="ECO:0007669"/>
    <property type="project" value="InterPro"/>
</dbReference>
<dbReference type="GO" id="GO:0042073">
    <property type="term" value="P:intraciliary transport"/>
    <property type="evidence" value="ECO:0007669"/>
    <property type="project" value="InterPro"/>
</dbReference>
<dbReference type="InterPro" id="IPR015943">
    <property type="entry name" value="WD40/YVTN_repeat-like_dom_sf"/>
</dbReference>
<dbReference type="Pfam" id="PF01112">
    <property type="entry name" value="Asparaginase_2"/>
    <property type="match status" value="2"/>
</dbReference>
<feature type="non-terminal residue" evidence="3">
    <location>
        <position position="1"/>
    </location>
</feature>
<feature type="region of interest" description="Disordered" evidence="2">
    <location>
        <begin position="106"/>
        <end position="192"/>
    </location>
</feature>
<dbReference type="SUPFAM" id="SSF56235">
    <property type="entry name" value="N-terminal nucleophile aminohydrolases (Ntn hydrolases)"/>
    <property type="match status" value="1"/>
</dbReference>
<accession>A0A154PKI4</accession>
<dbReference type="SUPFAM" id="SSF50978">
    <property type="entry name" value="WD40 repeat-like"/>
    <property type="match status" value="1"/>
</dbReference>
<evidence type="ECO:0000256" key="1">
    <source>
        <dbReference type="ARBA" id="ARBA00010872"/>
    </source>
</evidence>
<feature type="region of interest" description="Disordered" evidence="2">
    <location>
        <begin position="641"/>
        <end position="674"/>
    </location>
</feature>
<feature type="compositionally biased region" description="Polar residues" evidence="2">
    <location>
        <begin position="277"/>
        <end position="293"/>
    </location>
</feature>
<dbReference type="InterPro" id="IPR029055">
    <property type="entry name" value="Ntn_hydrolases_N"/>
</dbReference>
<reference evidence="3 4" key="1">
    <citation type="submission" date="2015-07" db="EMBL/GenBank/DDBJ databases">
        <title>The genome of Dufourea novaeangliae.</title>
        <authorList>
            <person name="Pan H."/>
            <person name="Kapheim K."/>
        </authorList>
    </citation>
    <scope>NUCLEOTIDE SEQUENCE [LARGE SCALE GENOMIC DNA]</scope>
    <source>
        <strain evidence="3">0120121106</strain>
        <tissue evidence="3">Whole body</tissue>
    </source>
</reference>
<feature type="compositionally biased region" description="Acidic residues" evidence="2">
    <location>
        <begin position="542"/>
        <end position="568"/>
    </location>
</feature>
<comment type="similarity">
    <text evidence="1">Belongs to the Ntn-hydrolase family.</text>
</comment>
<dbReference type="GO" id="GO:0005868">
    <property type="term" value="C:cytoplasmic dynein complex"/>
    <property type="evidence" value="ECO:0007669"/>
    <property type="project" value="InterPro"/>
</dbReference>
<dbReference type="InterPro" id="IPR000246">
    <property type="entry name" value="Peptidase_T2"/>
</dbReference>
<feature type="compositionally biased region" description="Low complexity" evidence="2">
    <location>
        <begin position="423"/>
        <end position="435"/>
    </location>
</feature>
<dbReference type="STRING" id="178035.A0A154PKI4"/>
<dbReference type="PANTHER" id="PTHR16022:SF0">
    <property type="entry name" value="CYTOPLASMIC DYNEIN 2 INTERMEDIATE CHAIN 1"/>
    <property type="match status" value="1"/>
</dbReference>
<keyword evidence="4" id="KW-1185">Reference proteome</keyword>
<dbReference type="PANTHER" id="PTHR16022">
    <property type="entry name" value="WD REPEAT DOMAIN 60"/>
    <property type="match status" value="1"/>
</dbReference>
<feature type="region of interest" description="Disordered" evidence="2">
    <location>
        <begin position="316"/>
        <end position="611"/>
    </location>
</feature>
<feature type="compositionally biased region" description="Low complexity" evidence="2">
    <location>
        <begin position="146"/>
        <end position="155"/>
    </location>
</feature>
<dbReference type="SMART" id="SM00320">
    <property type="entry name" value="WD40"/>
    <property type="match status" value="4"/>
</dbReference>
<feature type="compositionally biased region" description="Basic and acidic residues" evidence="2">
    <location>
        <begin position="466"/>
        <end position="490"/>
    </location>
</feature>
<proteinExistence type="inferred from homology"/>
<name>A0A154PKI4_DUFNO</name>
<feature type="region of interest" description="Disordered" evidence="2">
    <location>
        <begin position="235"/>
        <end position="301"/>
    </location>
</feature>
<gene>
    <name evidence="3" type="ORF">WN55_03928</name>
</gene>
<feature type="compositionally biased region" description="Acidic residues" evidence="2">
    <location>
        <begin position="166"/>
        <end position="186"/>
    </location>
</feature>
<dbReference type="OrthoDB" id="2162425at2759"/>
<sequence>QRVCDCMRIAENSSRFSLRVMEAMRSLQQEEDAFLPTCSAEDIVGYIEANYRDDGDLYAQVRTVLKQVCSQGFVMELLKNEYHLVGPDAISMNKFACSNDRGECLLSSPPKDPAKRRKKDEDSCNCVDESKTKQKRPRPSRRRVSVGRGNLGRNRTNSSRRIVDAETGEDLDEEEEEDTINESLNDEDARTDDTLESAIQVGNEMIGSAYSVNKGKTTELFQYSPFNIWRRIRTRSQESNGRNENGGAGVNETATGNGISENARGDENDSTTEETLSDNSNAFQEPQKDNQVGKTKDREKELERWIKRCQAECGAIRKVSTTKDVHQSSSKSKSKGPSSAKESESSEKLEPKSEKKSEQMIDDSRHSRLMQNVQSSKSGTRQSIRASKTKSVRESSSTSKLKSDSSKTPVTSKVISDHGKKPSSSNLVKTSKSSTGRIQSNYSEKRGLSTVYVPPSLTTKLNIKSASRDSKSVSKEEQKTKVNSNPKRENNSTLKSRQRKLSRTLSPSEVKMLHSATNRANSLQRDQNLKNQPVAHQINSVDDYEDDFEDYESDFQECTDSDASEVSEETSSHSNSPLDPIELLTSKQRKVVNSAEQKEEEHMHDSGHYELTEARKRAARIESVANDPKLSSLLELRQPVNKTYSESETKSLPSSTDEGFEDSRSGDFTKSPPLPQISFIDFRKTKKTQRTKKFKKRLSRGEELLEMIKLDVMEWSLLECSPVPYEEFIRSYGKLNAQQMSTQTGEDNIDVEIQTDKIVFTNKWTQFPITCRSNLRTKEDLDLFRMDQNGVGNDDDLDSIKSLTPPSFDILRLSDFLNRAGRVILSLMEERRSGGNVFKNVEDVPFSDGVVKLSVNSVTFLSGRAVTLIHYSSILSKILLTIHSPAEEEIETSSKQDYITDCCIGCVWNISEPSMPVKLFYSPSPITACSFHLTSHSVVFAGLQDGSISLWDLKEDEMWHQKVTDKANELDWTIRMPTYTTTGNTDINVDNSQIVALRVLSKIEEKSFQRRNNKFVPIQICSLSEKGSLIIWSVLHSMGINVDDLGLSYWGSIRLVKSQELLLQSHILRKRIGAAAFIDMHVDCVDNNNVYVVTNSNNVLHATCIGNKASPSMYTKFDTSSCGNVTCIEICPFEYSFFLVGCDDGTIRLHSLNIEKPILQLRDEDNTYSIKSVQWSKTKPFTIFVLDNKSRIHIWDLNSSDIYPTHTINVQKCGSVNCVQLSSCKTERDMTHQYLVKNAAVEAYIDLINGRPALHAVEKAISYMESKPYFNCAKGGSLDINDEVVTDAAIATPKDAGCVGAVRDIEHPIVLEEGEARAYDDLSIDFSEFDEPTILQAGAVGAVAYDRKKRLASGTSTAGDPGKPIGSVTATGTVIGCGVFANEDGCVSVSGNDTSIYCYAPARKIVQRLPRDATINYSLNAELENFEVETGESYIGAIAVNASGDHCVSFRCMHFPWAYCHCGYVYYGVTQNQKFSEKVTVLERPLDCMCNSSSDED</sequence>
<feature type="compositionally biased region" description="Polar residues" evidence="2">
    <location>
        <begin position="369"/>
        <end position="386"/>
    </location>
</feature>
<evidence type="ECO:0000256" key="2">
    <source>
        <dbReference type="SAM" id="MobiDB-lite"/>
    </source>
</evidence>
<feature type="compositionally biased region" description="Polar residues" evidence="2">
    <location>
        <begin position="515"/>
        <end position="531"/>
    </location>
</feature>
<dbReference type="GO" id="GO:0005929">
    <property type="term" value="C:cilium"/>
    <property type="evidence" value="ECO:0007669"/>
    <property type="project" value="GOC"/>
</dbReference>
<organism evidence="3 4">
    <name type="scientific">Dufourea novaeangliae</name>
    <name type="common">Sweat bee</name>
    <dbReference type="NCBI Taxonomy" id="178035"/>
    <lineage>
        <taxon>Eukaryota</taxon>
        <taxon>Metazoa</taxon>
        <taxon>Ecdysozoa</taxon>
        <taxon>Arthropoda</taxon>
        <taxon>Hexapoda</taxon>
        <taxon>Insecta</taxon>
        <taxon>Pterygota</taxon>
        <taxon>Neoptera</taxon>
        <taxon>Endopterygota</taxon>
        <taxon>Hymenoptera</taxon>
        <taxon>Apocrita</taxon>
        <taxon>Aculeata</taxon>
        <taxon>Apoidea</taxon>
        <taxon>Anthophila</taxon>
        <taxon>Halictidae</taxon>
        <taxon>Rophitinae</taxon>
        <taxon>Dufourea</taxon>
    </lineage>
</organism>
<dbReference type="GO" id="GO:0045503">
    <property type="term" value="F:dynein light chain binding"/>
    <property type="evidence" value="ECO:0007669"/>
    <property type="project" value="InterPro"/>
</dbReference>
<evidence type="ECO:0000313" key="4">
    <source>
        <dbReference type="Proteomes" id="UP000076502"/>
    </source>
</evidence>